<proteinExistence type="predicted"/>
<accession>A0ABV7G4W7</accession>
<dbReference type="EMBL" id="JBHRTN010000029">
    <property type="protein sequence ID" value="MFC3127545.1"/>
    <property type="molecule type" value="Genomic_DNA"/>
</dbReference>
<dbReference type="InterPro" id="IPR050955">
    <property type="entry name" value="Plant_Biomass_Hydrol_Est"/>
</dbReference>
<dbReference type="Pfam" id="PF10503">
    <property type="entry name" value="Esterase_PHB"/>
    <property type="match status" value="1"/>
</dbReference>
<name>A0ABV7G4W7_9PROT</name>
<reference evidence="4" key="1">
    <citation type="journal article" date="2019" name="Int. J. Syst. Evol. Microbiol.">
        <title>The Global Catalogue of Microorganisms (GCM) 10K type strain sequencing project: providing services to taxonomists for standard genome sequencing and annotation.</title>
        <authorList>
            <consortium name="The Broad Institute Genomics Platform"/>
            <consortium name="The Broad Institute Genome Sequencing Center for Infectious Disease"/>
            <person name="Wu L."/>
            <person name="Ma J."/>
        </authorList>
    </citation>
    <scope>NUCLEOTIDE SEQUENCE [LARGE SCALE GENOMIC DNA]</scope>
    <source>
        <strain evidence="4">KCTC 52094</strain>
    </source>
</reference>
<keyword evidence="2" id="KW-0378">Hydrolase</keyword>
<keyword evidence="1" id="KW-0732">Signal</keyword>
<evidence type="ECO:0000256" key="1">
    <source>
        <dbReference type="ARBA" id="ARBA00022729"/>
    </source>
</evidence>
<dbReference type="InterPro" id="IPR029058">
    <property type="entry name" value="AB_hydrolase_fold"/>
</dbReference>
<evidence type="ECO:0000313" key="4">
    <source>
        <dbReference type="Proteomes" id="UP001595593"/>
    </source>
</evidence>
<keyword evidence="4" id="KW-1185">Reference proteome</keyword>
<dbReference type="RefSeq" id="WP_379599647.1">
    <property type="nucleotide sequence ID" value="NZ_JBHRTN010000029.1"/>
</dbReference>
<dbReference type="PANTHER" id="PTHR43037:SF1">
    <property type="entry name" value="BLL1128 PROTEIN"/>
    <property type="match status" value="1"/>
</dbReference>
<comment type="caution">
    <text evidence="3">The sequence shown here is derived from an EMBL/GenBank/DDBJ whole genome shotgun (WGS) entry which is preliminary data.</text>
</comment>
<dbReference type="InterPro" id="IPR010126">
    <property type="entry name" value="Esterase_phb"/>
</dbReference>
<dbReference type="SUPFAM" id="SSF53474">
    <property type="entry name" value="alpha/beta-Hydrolases"/>
    <property type="match status" value="1"/>
</dbReference>
<dbReference type="NCBIfam" id="TIGR01840">
    <property type="entry name" value="esterase_phb"/>
    <property type="match status" value="1"/>
</dbReference>
<sequence length="373" mass="40416">MTETSPGLDELVRLRQRWSRFVGRAHAPSPAERAAAEEARRRLTEITEFGSNPGQLRLLCYLPPDLPPGAPLVLALHGCTQNAASFDLGCGWSFMADRLGFALLLPEQRRENNPNLCFNWFNPEDARRNSGEAASIRQMIEWMQTTHGTDPTRVFIGGLSAGGAMSSVMLACYPECFSGGAIIAGLPYGAAQGVPGAFDAMHRPAKLPARQRGDAVRTASDHGGPWPRISVWQGGADVTVKPGNAAEILKQWLDLHGLAIEHPAVEQATDLGRYRLWRDAGGNGIVECHEIAALDHGVPLHAGEDEGQAGRAGPFLLEAGISSTHEILRFWGLGTDRADERRRFVVDAGGDAREVTPRRFGLLDRALRAAGLR</sequence>
<dbReference type="Proteomes" id="UP001595593">
    <property type="component" value="Unassembled WGS sequence"/>
</dbReference>
<evidence type="ECO:0000256" key="2">
    <source>
        <dbReference type="ARBA" id="ARBA00022801"/>
    </source>
</evidence>
<dbReference type="PANTHER" id="PTHR43037">
    <property type="entry name" value="UNNAMED PRODUCT-RELATED"/>
    <property type="match status" value="1"/>
</dbReference>
<dbReference type="Gene3D" id="3.40.50.1820">
    <property type="entry name" value="alpha/beta hydrolase"/>
    <property type="match status" value="1"/>
</dbReference>
<organism evidence="3 4">
    <name type="scientific">Teichococcus globiformis</name>
    <dbReference type="NCBI Taxonomy" id="2307229"/>
    <lineage>
        <taxon>Bacteria</taxon>
        <taxon>Pseudomonadati</taxon>
        <taxon>Pseudomonadota</taxon>
        <taxon>Alphaproteobacteria</taxon>
        <taxon>Acetobacterales</taxon>
        <taxon>Roseomonadaceae</taxon>
        <taxon>Roseomonas</taxon>
    </lineage>
</organism>
<gene>
    <name evidence="3" type="ORF">ACFOD4_20980</name>
</gene>
<protein>
    <submittedName>
        <fullName evidence="3">PHB depolymerase family esterase</fullName>
    </submittedName>
</protein>
<evidence type="ECO:0000313" key="3">
    <source>
        <dbReference type="EMBL" id="MFC3127545.1"/>
    </source>
</evidence>